<organism evidence="8 9">
    <name type="scientific">Candidatus Buchananbacteria bacterium RBG_13_39_9</name>
    <dbReference type="NCBI Taxonomy" id="1797531"/>
    <lineage>
        <taxon>Bacteria</taxon>
        <taxon>Candidatus Buchananiibacteriota</taxon>
    </lineage>
</organism>
<keyword evidence="3 6" id="KW-0812">Transmembrane</keyword>
<dbReference type="GO" id="GO:0015627">
    <property type="term" value="C:type II protein secretion system complex"/>
    <property type="evidence" value="ECO:0007669"/>
    <property type="project" value="InterPro"/>
</dbReference>
<dbReference type="Proteomes" id="UP000176260">
    <property type="component" value="Unassembled WGS sequence"/>
</dbReference>
<evidence type="ECO:0000313" key="9">
    <source>
        <dbReference type="Proteomes" id="UP000176260"/>
    </source>
</evidence>
<dbReference type="GO" id="GO:0015628">
    <property type="term" value="P:protein secretion by the type II secretion system"/>
    <property type="evidence" value="ECO:0007669"/>
    <property type="project" value="InterPro"/>
</dbReference>
<evidence type="ECO:0000256" key="2">
    <source>
        <dbReference type="ARBA" id="ARBA00022481"/>
    </source>
</evidence>
<dbReference type="Gene3D" id="3.30.700.10">
    <property type="entry name" value="Glycoprotein, Type 4 Pilin"/>
    <property type="match status" value="1"/>
</dbReference>
<evidence type="ECO:0000256" key="6">
    <source>
        <dbReference type="SAM" id="Phobius"/>
    </source>
</evidence>
<dbReference type="PANTHER" id="PTHR30093">
    <property type="entry name" value="GENERAL SECRETION PATHWAY PROTEIN G"/>
    <property type="match status" value="1"/>
</dbReference>
<dbReference type="PRINTS" id="PR00813">
    <property type="entry name" value="BCTERIALGSPG"/>
</dbReference>
<keyword evidence="2" id="KW-0488">Methylation</keyword>
<keyword evidence="4 6" id="KW-1133">Transmembrane helix</keyword>
<evidence type="ECO:0000313" key="8">
    <source>
        <dbReference type="EMBL" id="OGY42214.1"/>
    </source>
</evidence>
<dbReference type="InterPro" id="IPR013545">
    <property type="entry name" value="T2SS_protein-GspG_C"/>
</dbReference>
<evidence type="ECO:0000259" key="7">
    <source>
        <dbReference type="Pfam" id="PF08334"/>
    </source>
</evidence>
<dbReference type="Pfam" id="PF08334">
    <property type="entry name" value="T2SSG"/>
    <property type="match status" value="1"/>
</dbReference>
<dbReference type="InterPro" id="IPR000983">
    <property type="entry name" value="Bac_GSPG_pilin"/>
</dbReference>
<evidence type="ECO:0000256" key="4">
    <source>
        <dbReference type="ARBA" id="ARBA00022989"/>
    </source>
</evidence>
<comment type="subcellular location">
    <subcellularLocation>
        <location evidence="1">Membrane</location>
        <topology evidence="1">Single-pass membrane protein</topology>
    </subcellularLocation>
</comment>
<dbReference type="EMBL" id="MHIA01000016">
    <property type="protein sequence ID" value="OGY42214.1"/>
    <property type="molecule type" value="Genomic_DNA"/>
</dbReference>
<dbReference type="InterPro" id="IPR012902">
    <property type="entry name" value="N_methyl_site"/>
</dbReference>
<sequence length="157" mass="17126">MNNKPEQGGFSLIELLIVIVVIILLGTISVIALNNQRAKARDAQRISDIREIRTALELYRSDSGEYPIVANPIILGAKDFEKLCTKAQGGFVSDQATCEANSIYMSFIPQDPLPGGKYIYTGTAEEFDLIFTTEKASSLGLATTYHAHSQTIESPGK</sequence>
<dbReference type="GO" id="GO:0016020">
    <property type="term" value="C:membrane"/>
    <property type="evidence" value="ECO:0007669"/>
    <property type="project" value="UniProtKB-SubCell"/>
</dbReference>
<comment type="caution">
    <text evidence="8">The sequence shown here is derived from an EMBL/GenBank/DDBJ whole genome shotgun (WGS) entry which is preliminary data.</text>
</comment>
<dbReference type="SUPFAM" id="SSF54523">
    <property type="entry name" value="Pili subunits"/>
    <property type="match status" value="1"/>
</dbReference>
<evidence type="ECO:0000256" key="5">
    <source>
        <dbReference type="ARBA" id="ARBA00023136"/>
    </source>
</evidence>
<feature type="transmembrane region" description="Helical" evidence="6">
    <location>
        <begin position="12"/>
        <end position="33"/>
    </location>
</feature>
<evidence type="ECO:0000256" key="3">
    <source>
        <dbReference type="ARBA" id="ARBA00022692"/>
    </source>
</evidence>
<feature type="domain" description="Type II secretion system protein GspG C-terminal" evidence="7">
    <location>
        <begin position="35"/>
        <end position="132"/>
    </location>
</feature>
<reference evidence="8 9" key="1">
    <citation type="journal article" date="2016" name="Nat. Commun.">
        <title>Thousands of microbial genomes shed light on interconnected biogeochemical processes in an aquifer system.</title>
        <authorList>
            <person name="Anantharaman K."/>
            <person name="Brown C.T."/>
            <person name="Hug L.A."/>
            <person name="Sharon I."/>
            <person name="Castelle C.J."/>
            <person name="Probst A.J."/>
            <person name="Thomas B.C."/>
            <person name="Singh A."/>
            <person name="Wilkins M.J."/>
            <person name="Karaoz U."/>
            <person name="Brodie E.L."/>
            <person name="Williams K.H."/>
            <person name="Hubbard S.S."/>
            <person name="Banfield J.F."/>
        </authorList>
    </citation>
    <scope>NUCLEOTIDE SEQUENCE [LARGE SCALE GENOMIC DNA]</scope>
</reference>
<evidence type="ECO:0000256" key="1">
    <source>
        <dbReference type="ARBA" id="ARBA00004167"/>
    </source>
</evidence>
<proteinExistence type="predicted"/>
<dbReference type="AlphaFoldDB" id="A0A1G1XQL2"/>
<accession>A0A1G1XQL2</accession>
<dbReference type="InterPro" id="IPR045584">
    <property type="entry name" value="Pilin-like"/>
</dbReference>
<dbReference type="PANTHER" id="PTHR30093:SF44">
    <property type="entry name" value="TYPE II SECRETION SYSTEM CORE PROTEIN G"/>
    <property type="match status" value="1"/>
</dbReference>
<name>A0A1G1XQL2_9BACT</name>
<gene>
    <name evidence="8" type="ORF">A2Y67_01715</name>
</gene>
<dbReference type="Pfam" id="PF07963">
    <property type="entry name" value="N_methyl"/>
    <property type="match status" value="1"/>
</dbReference>
<dbReference type="PROSITE" id="PS00409">
    <property type="entry name" value="PROKAR_NTER_METHYL"/>
    <property type="match status" value="1"/>
</dbReference>
<protein>
    <recommendedName>
        <fullName evidence="7">Type II secretion system protein GspG C-terminal domain-containing protein</fullName>
    </recommendedName>
</protein>
<keyword evidence="5 6" id="KW-0472">Membrane</keyword>